<gene>
    <name evidence="1" type="ORF">S01H4_66132</name>
</gene>
<dbReference type="EMBL" id="BART01040785">
    <property type="protein sequence ID" value="GAH20659.1"/>
    <property type="molecule type" value="Genomic_DNA"/>
</dbReference>
<protein>
    <submittedName>
        <fullName evidence="1">Uncharacterized protein</fullName>
    </submittedName>
</protein>
<organism evidence="1">
    <name type="scientific">marine sediment metagenome</name>
    <dbReference type="NCBI Taxonomy" id="412755"/>
    <lineage>
        <taxon>unclassified sequences</taxon>
        <taxon>metagenomes</taxon>
        <taxon>ecological metagenomes</taxon>
    </lineage>
</organism>
<sequence>MCCDYVSGGESNTASNVGTGEGVFKQKLGVDLQFKTLLAGTGVNIT</sequence>
<feature type="non-terminal residue" evidence="1">
    <location>
        <position position="46"/>
    </location>
</feature>
<dbReference type="AlphaFoldDB" id="X1EU20"/>
<name>X1EU20_9ZZZZ</name>
<reference evidence="1" key="1">
    <citation type="journal article" date="2014" name="Front. Microbiol.">
        <title>High frequency of phylogenetically diverse reductive dehalogenase-homologous genes in deep subseafloor sedimentary metagenomes.</title>
        <authorList>
            <person name="Kawai M."/>
            <person name="Futagami T."/>
            <person name="Toyoda A."/>
            <person name="Takaki Y."/>
            <person name="Nishi S."/>
            <person name="Hori S."/>
            <person name="Arai W."/>
            <person name="Tsubouchi T."/>
            <person name="Morono Y."/>
            <person name="Uchiyama I."/>
            <person name="Ito T."/>
            <person name="Fujiyama A."/>
            <person name="Inagaki F."/>
            <person name="Takami H."/>
        </authorList>
    </citation>
    <scope>NUCLEOTIDE SEQUENCE</scope>
    <source>
        <strain evidence="1">Expedition CK06-06</strain>
    </source>
</reference>
<evidence type="ECO:0000313" key="1">
    <source>
        <dbReference type="EMBL" id="GAH20659.1"/>
    </source>
</evidence>
<proteinExistence type="predicted"/>
<accession>X1EU20</accession>
<comment type="caution">
    <text evidence="1">The sequence shown here is derived from an EMBL/GenBank/DDBJ whole genome shotgun (WGS) entry which is preliminary data.</text>
</comment>